<reference evidence="3" key="1">
    <citation type="journal article" date="2011" name="Genome Biol.">
        <title>Comparative and functional genomics provide insights into the pathogenicity of dermatophytic fungi.</title>
        <authorList>
            <person name="Burmester A."/>
            <person name="Shelest E."/>
            <person name="Gloeckner G."/>
            <person name="Heddergott C."/>
            <person name="Schindler S."/>
            <person name="Staib P."/>
            <person name="Heidel A."/>
            <person name="Felder M."/>
            <person name="Petzold A."/>
            <person name="Szafranski K."/>
            <person name="Feuermann M."/>
            <person name="Pedruzzi I."/>
            <person name="Priebe S."/>
            <person name="Groth M."/>
            <person name="Winkler R."/>
            <person name="Li W."/>
            <person name="Kniemeyer O."/>
            <person name="Schroeckh V."/>
            <person name="Hertweck C."/>
            <person name="Hube B."/>
            <person name="White T.C."/>
            <person name="Platzer M."/>
            <person name="Guthke R."/>
            <person name="Heitman J."/>
            <person name="Woestemeyer J."/>
            <person name="Zipfel P.F."/>
            <person name="Monod M."/>
            <person name="Brakhage A.A."/>
        </authorList>
    </citation>
    <scope>NUCLEOTIDE SEQUENCE [LARGE SCALE GENOMIC DNA]</scope>
    <source>
        <strain evidence="3">HKI 0517</strain>
    </source>
</reference>
<evidence type="ECO:0000313" key="3">
    <source>
        <dbReference type="Proteomes" id="UP000008383"/>
    </source>
</evidence>
<dbReference type="AlphaFoldDB" id="D4D8D6"/>
<dbReference type="EMBL" id="ACYE01000175">
    <property type="protein sequence ID" value="EFE41879.1"/>
    <property type="molecule type" value="Genomic_DNA"/>
</dbReference>
<dbReference type="RefSeq" id="XP_003022497.1">
    <property type="nucleotide sequence ID" value="XM_003022451.1"/>
</dbReference>
<dbReference type="KEGG" id="tve:TRV_03372"/>
<feature type="compositionally biased region" description="Basic residues" evidence="1">
    <location>
        <begin position="41"/>
        <end position="50"/>
    </location>
</feature>
<feature type="compositionally biased region" description="Basic and acidic residues" evidence="1">
    <location>
        <begin position="17"/>
        <end position="40"/>
    </location>
</feature>
<protein>
    <submittedName>
        <fullName evidence="2">Uncharacterized protein</fullName>
    </submittedName>
</protein>
<comment type="caution">
    <text evidence="2">The sequence shown here is derived from an EMBL/GenBank/DDBJ whole genome shotgun (WGS) entry which is preliminary data.</text>
</comment>
<dbReference type="Proteomes" id="UP000008383">
    <property type="component" value="Unassembled WGS sequence"/>
</dbReference>
<evidence type="ECO:0000313" key="2">
    <source>
        <dbReference type="EMBL" id="EFE41879.1"/>
    </source>
</evidence>
<sequence length="57" mass="6540">YLLTVLTDFVTYPRPGSTEKTKKYETSGKKREDGEKQERRSQKKSKRKTVPQHAAGA</sequence>
<dbReference type="HOGENOM" id="CLU_3002306_0_0_1"/>
<keyword evidence="3" id="KW-1185">Reference proteome</keyword>
<evidence type="ECO:0000256" key="1">
    <source>
        <dbReference type="SAM" id="MobiDB-lite"/>
    </source>
</evidence>
<feature type="non-terminal residue" evidence="2">
    <location>
        <position position="1"/>
    </location>
</feature>
<accession>D4D8D6</accession>
<gene>
    <name evidence="2" type="ORF">TRV_03372</name>
</gene>
<organism evidence="2 3">
    <name type="scientific">Trichophyton verrucosum (strain HKI 0517)</name>
    <dbReference type="NCBI Taxonomy" id="663202"/>
    <lineage>
        <taxon>Eukaryota</taxon>
        <taxon>Fungi</taxon>
        <taxon>Dikarya</taxon>
        <taxon>Ascomycota</taxon>
        <taxon>Pezizomycotina</taxon>
        <taxon>Eurotiomycetes</taxon>
        <taxon>Eurotiomycetidae</taxon>
        <taxon>Onygenales</taxon>
        <taxon>Arthrodermataceae</taxon>
        <taxon>Trichophyton</taxon>
    </lineage>
</organism>
<proteinExistence type="predicted"/>
<feature type="region of interest" description="Disordered" evidence="1">
    <location>
        <begin position="12"/>
        <end position="57"/>
    </location>
</feature>
<name>D4D8D6_TRIVH</name>
<dbReference type="GeneID" id="9581082"/>